<evidence type="ECO:0000259" key="3">
    <source>
        <dbReference type="Pfam" id="PF03107"/>
    </source>
</evidence>
<feature type="region of interest" description="Disordered" evidence="2">
    <location>
        <begin position="23"/>
        <end position="42"/>
    </location>
</feature>
<organism evidence="4 5">
    <name type="scientific">Mikania micrantha</name>
    <name type="common">bitter vine</name>
    <dbReference type="NCBI Taxonomy" id="192012"/>
    <lineage>
        <taxon>Eukaryota</taxon>
        <taxon>Viridiplantae</taxon>
        <taxon>Streptophyta</taxon>
        <taxon>Embryophyta</taxon>
        <taxon>Tracheophyta</taxon>
        <taxon>Spermatophyta</taxon>
        <taxon>Magnoliopsida</taxon>
        <taxon>eudicotyledons</taxon>
        <taxon>Gunneridae</taxon>
        <taxon>Pentapetalae</taxon>
        <taxon>asterids</taxon>
        <taxon>campanulids</taxon>
        <taxon>Asterales</taxon>
        <taxon>Asteraceae</taxon>
        <taxon>Asteroideae</taxon>
        <taxon>Heliantheae alliance</taxon>
        <taxon>Eupatorieae</taxon>
        <taxon>Mikania</taxon>
    </lineage>
</organism>
<gene>
    <name evidence="4" type="ORF">E3N88_38381</name>
</gene>
<dbReference type="InterPro" id="IPR004146">
    <property type="entry name" value="DC1"/>
</dbReference>
<evidence type="ECO:0000313" key="5">
    <source>
        <dbReference type="Proteomes" id="UP000326396"/>
    </source>
</evidence>
<evidence type="ECO:0000313" key="4">
    <source>
        <dbReference type="EMBL" id="KAD2805004.1"/>
    </source>
</evidence>
<comment type="caution">
    <text evidence="4">The sequence shown here is derived from an EMBL/GenBank/DDBJ whole genome shotgun (WGS) entry which is preliminary data.</text>
</comment>
<protein>
    <recommendedName>
        <fullName evidence="3">DC1 domain-containing protein</fullName>
    </recommendedName>
</protein>
<reference evidence="4 5" key="1">
    <citation type="submission" date="2019-05" db="EMBL/GenBank/DDBJ databases">
        <title>Mikania micrantha, genome provides insights into the molecular mechanism of rapid growth.</title>
        <authorList>
            <person name="Liu B."/>
        </authorList>
    </citation>
    <scope>NUCLEOTIDE SEQUENCE [LARGE SCALE GENOMIC DNA]</scope>
    <source>
        <strain evidence="4">NLD-2019</strain>
        <tissue evidence="4">Leaf</tissue>
    </source>
</reference>
<accession>A0A5N6LTV6</accession>
<dbReference type="PANTHER" id="PTHR32410">
    <property type="entry name" value="CYSTEINE/HISTIDINE-RICH C1 DOMAIN FAMILY PROTEIN"/>
    <property type="match status" value="1"/>
</dbReference>
<dbReference type="SUPFAM" id="SSF57889">
    <property type="entry name" value="Cysteine-rich domain"/>
    <property type="match status" value="4"/>
</dbReference>
<dbReference type="InterPro" id="IPR053192">
    <property type="entry name" value="Vacuole_Formation_Reg"/>
</dbReference>
<evidence type="ECO:0000256" key="2">
    <source>
        <dbReference type="SAM" id="MobiDB-lite"/>
    </source>
</evidence>
<keyword evidence="5" id="KW-1185">Reference proteome</keyword>
<evidence type="ECO:0000256" key="1">
    <source>
        <dbReference type="ARBA" id="ARBA00022737"/>
    </source>
</evidence>
<feature type="domain" description="DC1" evidence="3">
    <location>
        <begin position="217"/>
        <end position="269"/>
    </location>
</feature>
<dbReference type="Pfam" id="PF03107">
    <property type="entry name" value="C1_2"/>
    <property type="match status" value="1"/>
</dbReference>
<proteinExistence type="predicted"/>
<feature type="compositionally biased region" description="Acidic residues" evidence="2">
    <location>
        <begin position="31"/>
        <end position="42"/>
    </location>
</feature>
<keyword evidence="1" id="KW-0677">Repeat</keyword>
<name>A0A5N6LTV6_9ASTR</name>
<dbReference type="Gene3D" id="3.30.60.20">
    <property type="match status" value="1"/>
</dbReference>
<dbReference type="EMBL" id="SZYD01000018">
    <property type="protein sequence ID" value="KAD2805004.1"/>
    <property type="molecule type" value="Genomic_DNA"/>
</dbReference>
<dbReference type="InterPro" id="IPR046349">
    <property type="entry name" value="C1-like_sf"/>
</dbReference>
<dbReference type="AlphaFoldDB" id="A0A5N6LTV6"/>
<sequence>MVVVVKDQLLHFSHHHPLNLLHLQPPKHREDDDDDNDEDDFVEEDNHGGQCNLCNEQIWSFHSCYYHCESCDYSLHKFCAELPESTQDHPLHIGHTLTLSMSCPDKAINSQIVGPEWLCIVCNLEWESTYNYYCSICILGMDIICATLQHQTINHPSHPHQLERMSGHIISKCLACNNKHEGVFFQCATCRSLRFNLDCLLLPAKLLIQNYTHGSFIHSHPLSLAYSFPYSEYKDKSYPPCRVCDGDFYAHLWIYKCDKCLYYVHVDCATSQVEPFMSIFLLESRGKTSKNFKEDEHPNLLHCPFHDEGDNVLKHYMFDQKKFISSQHDGEMLNHFSHQHPLILTDKQTSVGEKLVSIHDPMKRVQLLCDGCVKPIMTVPFYICFQYADEKCCFVLHEWCAKLPIKIEEYDGHPQHTLFLLSKIPGEFSVYSNVPFASFHLTVSRMDVQCANIMLISTVRLYLKKSHMTPISSQK</sequence>
<dbReference type="OrthoDB" id="938199at2759"/>
<dbReference type="PANTHER" id="PTHR32410:SF216">
    <property type="entry name" value="PHORBOL-ESTER_DAG-TYPE DOMAIN-CONTAINING PROTEIN"/>
    <property type="match status" value="1"/>
</dbReference>
<dbReference type="Proteomes" id="UP000326396">
    <property type="component" value="Linkage Group LG8"/>
</dbReference>